<sequence length="212" mass="23978">MSTPMPEVVCPHDLLMQLAYAYGIGDFVRAGTMERGEWCERVFPHVWSLKVGSGLPSVMEKLSGPAIFWLDAGGAGDELAETFTEPPCDVLEQITAIRSDTREHYVFIDHAELLLAPPHRPHRIDHWPTIDRVLDTLRVAWEPYIVVQGGVLMAVPERARNLVARYCQEENTHLWMQRRGVKPSAVASVERSRERLSELVRLARDSKERAAA</sequence>
<name>A0A518BZ17_9BACT</name>
<gene>
    <name evidence="1" type="ORF">Pan265_20860</name>
</gene>
<reference evidence="1 2" key="1">
    <citation type="submission" date="2019-02" db="EMBL/GenBank/DDBJ databases">
        <title>Deep-cultivation of Planctomycetes and their phenomic and genomic characterization uncovers novel biology.</title>
        <authorList>
            <person name="Wiegand S."/>
            <person name="Jogler M."/>
            <person name="Boedeker C."/>
            <person name="Pinto D."/>
            <person name="Vollmers J."/>
            <person name="Rivas-Marin E."/>
            <person name="Kohn T."/>
            <person name="Peeters S.H."/>
            <person name="Heuer A."/>
            <person name="Rast P."/>
            <person name="Oberbeckmann S."/>
            <person name="Bunk B."/>
            <person name="Jeske O."/>
            <person name="Meyerdierks A."/>
            <person name="Storesund J.E."/>
            <person name="Kallscheuer N."/>
            <person name="Luecker S."/>
            <person name="Lage O.M."/>
            <person name="Pohl T."/>
            <person name="Merkel B.J."/>
            <person name="Hornburger P."/>
            <person name="Mueller R.-W."/>
            <person name="Bruemmer F."/>
            <person name="Labrenz M."/>
            <person name="Spormann A.M."/>
            <person name="Op den Camp H."/>
            <person name="Overmann J."/>
            <person name="Amann R."/>
            <person name="Jetten M.S.M."/>
            <person name="Mascher T."/>
            <person name="Medema M.H."/>
            <person name="Devos D.P."/>
            <person name="Kaster A.-K."/>
            <person name="Ovreas L."/>
            <person name="Rohde M."/>
            <person name="Galperin M.Y."/>
            <person name="Jogler C."/>
        </authorList>
    </citation>
    <scope>NUCLEOTIDE SEQUENCE [LARGE SCALE GENOMIC DNA]</scope>
    <source>
        <strain evidence="1 2">Pan265</strain>
    </source>
</reference>
<dbReference type="RefSeq" id="WP_145446394.1">
    <property type="nucleotide sequence ID" value="NZ_CP036280.1"/>
</dbReference>
<dbReference type="OrthoDB" id="5329963at2"/>
<proteinExistence type="predicted"/>
<dbReference type="EMBL" id="CP036280">
    <property type="protein sequence ID" value="QDU72222.1"/>
    <property type="molecule type" value="Genomic_DNA"/>
</dbReference>
<dbReference type="KEGG" id="mcad:Pan265_20860"/>
<evidence type="ECO:0000313" key="1">
    <source>
        <dbReference type="EMBL" id="QDU72222.1"/>
    </source>
</evidence>
<organism evidence="1 2">
    <name type="scientific">Mucisphaera calidilacus</name>
    <dbReference type="NCBI Taxonomy" id="2527982"/>
    <lineage>
        <taxon>Bacteria</taxon>
        <taxon>Pseudomonadati</taxon>
        <taxon>Planctomycetota</taxon>
        <taxon>Phycisphaerae</taxon>
        <taxon>Phycisphaerales</taxon>
        <taxon>Phycisphaeraceae</taxon>
        <taxon>Mucisphaera</taxon>
    </lineage>
</organism>
<accession>A0A518BZ17</accession>
<dbReference type="Proteomes" id="UP000320386">
    <property type="component" value="Chromosome"/>
</dbReference>
<keyword evidence="2" id="KW-1185">Reference proteome</keyword>
<protein>
    <submittedName>
        <fullName evidence="1">Uncharacterized protein</fullName>
    </submittedName>
</protein>
<evidence type="ECO:0000313" key="2">
    <source>
        <dbReference type="Proteomes" id="UP000320386"/>
    </source>
</evidence>
<dbReference type="AlphaFoldDB" id="A0A518BZ17"/>